<feature type="compositionally biased region" description="Polar residues" evidence="1">
    <location>
        <begin position="159"/>
        <end position="180"/>
    </location>
</feature>
<evidence type="ECO:0000313" key="6">
    <source>
        <dbReference type="Proteomes" id="UP000235392"/>
    </source>
</evidence>
<protein>
    <submittedName>
        <fullName evidence="3">Uncharacterized protein</fullName>
    </submittedName>
</protein>
<evidence type="ECO:0000256" key="1">
    <source>
        <dbReference type="SAM" id="MobiDB-lite"/>
    </source>
</evidence>
<organism evidence="3 6">
    <name type="scientific">Puccinia coronata f. sp. avenae</name>
    <dbReference type="NCBI Taxonomy" id="200324"/>
    <lineage>
        <taxon>Eukaryota</taxon>
        <taxon>Fungi</taxon>
        <taxon>Dikarya</taxon>
        <taxon>Basidiomycota</taxon>
        <taxon>Pucciniomycotina</taxon>
        <taxon>Pucciniomycetes</taxon>
        <taxon>Pucciniales</taxon>
        <taxon>Pucciniaceae</taxon>
        <taxon>Puccinia</taxon>
    </lineage>
</organism>
<gene>
    <name evidence="4" type="ORF">PCANC_03627</name>
    <name evidence="2" type="ORF">PCANC_07173</name>
    <name evidence="3" type="ORF">PCASD_10975</name>
</gene>
<dbReference type="Proteomes" id="UP000235392">
    <property type="component" value="Unassembled WGS sequence"/>
</dbReference>
<feature type="region of interest" description="Disordered" evidence="1">
    <location>
        <begin position="146"/>
        <end position="227"/>
    </location>
</feature>
<dbReference type="Proteomes" id="UP000235388">
    <property type="component" value="Unassembled WGS sequence"/>
</dbReference>
<sequence length="227" mass="24282">MNPFKPVRPACANRLPSPVPVFRKRTRLAPQGYLKSPSEERLSPSPSLTLSTAIMSRSLFYAVCCLTIIHSSLALPSILPRAEVTEAKPESVDEKCFFFFFCGWGWGWPVGEGTFESDVDVTWEGPSGEVVYEDTWPGFEWDVTLRSTDETDGGAGGTQKHSVAKSVTQEPSSSANQKTSVAKGGSASKQSSDAQQGNVRSSVTSSAIHESSIARGGTVESSAVPSS</sequence>
<dbReference type="EMBL" id="PGCI01000637">
    <property type="protein sequence ID" value="PLW23318.1"/>
    <property type="molecule type" value="Genomic_DNA"/>
</dbReference>
<reference evidence="5 6" key="1">
    <citation type="submission" date="2017-11" db="EMBL/GenBank/DDBJ databases">
        <title>De novo assembly and phasing of dikaryotic genomes from two isolates of Puccinia coronata f. sp. avenae, the causal agent of oat crown rust.</title>
        <authorList>
            <person name="Miller M.E."/>
            <person name="Zhang Y."/>
            <person name="Omidvar V."/>
            <person name="Sperschneider J."/>
            <person name="Schwessinger B."/>
            <person name="Raley C."/>
            <person name="Palmer J.M."/>
            <person name="Garnica D."/>
            <person name="Upadhyaya N."/>
            <person name="Rathjen J."/>
            <person name="Taylor J.M."/>
            <person name="Park R.F."/>
            <person name="Dodds P.N."/>
            <person name="Hirsch C.D."/>
            <person name="Kianian S.F."/>
            <person name="Figueroa M."/>
        </authorList>
    </citation>
    <scope>NUCLEOTIDE SEQUENCE [LARGE SCALE GENOMIC DNA]</scope>
    <source>
        <strain evidence="2">12NC29</strain>
        <strain evidence="3">12SD80</strain>
    </source>
</reference>
<accession>A0A2N5TD32</accession>
<feature type="compositionally biased region" description="Polar residues" evidence="1">
    <location>
        <begin position="187"/>
        <end position="209"/>
    </location>
</feature>
<comment type="caution">
    <text evidence="3">The sequence shown here is derived from an EMBL/GenBank/DDBJ whole genome shotgun (WGS) entry which is preliminary data.</text>
</comment>
<evidence type="ECO:0000313" key="3">
    <source>
        <dbReference type="EMBL" id="PLW23318.1"/>
    </source>
</evidence>
<dbReference type="EMBL" id="PGCJ01000056">
    <property type="protein sequence ID" value="PLW53771.1"/>
    <property type="molecule type" value="Genomic_DNA"/>
</dbReference>
<keyword evidence="5" id="KW-1185">Reference proteome</keyword>
<dbReference type="EMBL" id="PGCJ01000839">
    <property type="protein sequence ID" value="PLW18021.1"/>
    <property type="molecule type" value="Genomic_DNA"/>
</dbReference>
<dbReference type="AlphaFoldDB" id="A0A2N5TD32"/>
<evidence type="ECO:0000313" key="4">
    <source>
        <dbReference type="EMBL" id="PLW53771.1"/>
    </source>
</evidence>
<proteinExistence type="predicted"/>
<evidence type="ECO:0000313" key="5">
    <source>
        <dbReference type="Proteomes" id="UP000235388"/>
    </source>
</evidence>
<evidence type="ECO:0000313" key="2">
    <source>
        <dbReference type="EMBL" id="PLW18021.1"/>
    </source>
</evidence>
<name>A0A2N5TD32_9BASI</name>